<evidence type="ECO:0000313" key="2">
    <source>
        <dbReference type="Proteomes" id="UP000721844"/>
    </source>
</evidence>
<proteinExistence type="predicted"/>
<keyword evidence="2" id="KW-1185">Reference proteome</keyword>
<dbReference type="RefSeq" id="WP_227308053.1">
    <property type="nucleotide sequence ID" value="NZ_JAESVA010000004.1"/>
</dbReference>
<dbReference type="AlphaFoldDB" id="A0A963Z3S2"/>
<gene>
    <name evidence="1" type="ORF">ACELLULO517_14125</name>
</gene>
<accession>A0A963Z3S2</accession>
<evidence type="ECO:0000313" key="1">
    <source>
        <dbReference type="EMBL" id="MCB8881382.1"/>
    </source>
</evidence>
<comment type="caution">
    <text evidence="1">The sequence shown here is derived from an EMBL/GenBank/DDBJ whole genome shotgun (WGS) entry which is preliminary data.</text>
</comment>
<name>A0A963Z3S2_9PROT</name>
<dbReference type="Proteomes" id="UP000721844">
    <property type="component" value="Unassembled WGS sequence"/>
</dbReference>
<organism evidence="1 2">
    <name type="scientific">Acidisoma cellulosilyticum</name>
    <dbReference type="NCBI Taxonomy" id="2802395"/>
    <lineage>
        <taxon>Bacteria</taxon>
        <taxon>Pseudomonadati</taxon>
        <taxon>Pseudomonadota</taxon>
        <taxon>Alphaproteobacteria</taxon>
        <taxon>Acetobacterales</taxon>
        <taxon>Acidocellaceae</taxon>
        <taxon>Acidisoma</taxon>
    </lineage>
</organism>
<dbReference type="EMBL" id="JAESVA010000004">
    <property type="protein sequence ID" value="MCB8881382.1"/>
    <property type="molecule type" value="Genomic_DNA"/>
</dbReference>
<sequence>MSPLREELSIILKDGLRGARYMLRRGVRFGMEPNRLSSAVPQLARLAGSVATATEKAASFLSHDSVPITSERFSQSISDVLTTKSRAEARAIFVENIYRLSEQVLVRLDVENAFISSVEISLAFSLLWSDHREAQRATRQKPLFTRLSLTRFWVFTLVHLNRRSPIREIDAPALEPSAKREYLETNAEAYCLLIVTLAAATITARYLAADGQFSEGSSAELDHSIDSAIAVITARFKTFSTHLDQPNAIDLLCIDFETVLPFLP</sequence>
<protein>
    <submittedName>
        <fullName evidence="1">Uncharacterized protein</fullName>
    </submittedName>
</protein>
<reference evidence="1 2" key="1">
    <citation type="journal article" date="2021" name="Microorganisms">
        <title>Acidisoma silvae sp. nov. and Acidisomacellulosilytica sp. nov., Two Acidophilic Bacteria Isolated from Decaying Wood, Hydrolyzing Cellulose and Producing Poly-3-hydroxybutyrate.</title>
        <authorList>
            <person name="Mieszkin S."/>
            <person name="Pouder E."/>
            <person name="Uroz S."/>
            <person name="Simon-Colin C."/>
            <person name="Alain K."/>
        </authorList>
    </citation>
    <scope>NUCLEOTIDE SEQUENCE [LARGE SCALE GENOMIC DNA]</scope>
    <source>
        <strain evidence="1 2">HW T5.17</strain>
    </source>
</reference>